<evidence type="ECO:0000313" key="4">
    <source>
        <dbReference type="Proteomes" id="UP000800040"/>
    </source>
</evidence>
<keyword evidence="2" id="KW-0812">Transmembrane</keyword>
<organism evidence="3 4">
    <name type="scientific">Decorospora gaudefroyi</name>
    <dbReference type="NCBI Taxonomy" id="184978"/>
    <lineage>
        <taxon>Eukaryota</taxon>
        <taxon>Fungi</taxon>
        <taxon>Dikarya</taxon>
        <taxon>Ascomycota</taxon>
        <taxon>Pezizomycotina</taxon>
        <taxon>Dothideomycetes</taxon>
        <taxon>Pleosporomycetidae</taxon>
        <taxon>Pleosporales</taxon>
        <taxon>Pleosporineae</taxon>
        <taxon>Pleosporaceae</taxon>
        <taxon>Decorospora</taxon>
    </lineage>
</organism>
<keyword evidence="4" id="KW-1185">Reference proteome</keyword>
<keyword evidence="2" id="KW-0472">Membrane</keyword>
<feature type="region of interest" description="Disordered" evidence="1">
    <location>
        <begin position="115"/>
        <end position="134"/>
    </location>
</feature>
<keyword evidence="2" id="KW-1133">Transmembrane helix</keyword>
<evidence type="ECO:0000256" key="2">
    <source>
        <dbReference type="SAM" id="Phobius"/>
    </source>
</evidence>
<dbReference type="Proteomes" id="UP000800040">
    <property type="component" value="Unassembled WGS sequence"/>
</dbReference>
<feature type="compositionally biased region" description="Polar residues" evidence="1">
    <location>
        <begin position="179"/>
        <end position="192"/>
    </location>
</feature>
<dbReference type="OrthoDB" id="10382524at2759"/>
<protein>
    <submittedName>
        <fullName evidence="3">Uncharacterized protein</fullName>
    </submittedName>
</protein>
<reference evidence="3" key="1">
    <citation type="submission" date="2020-01" db="EMBL/GenBank/DDBJ databases">
        <authorList>
            <consortium name="DOE Joint Genome Institute"/>
            <person name="Haridas S."/>
            <person name="Albert R."/>
            <person name="Binder M."/>
            <person name="Bloem J."/>
            <person name="Labutti K."/>
            <person name="Salamov A."/>
            <person name="Andreopoulos B."/>
            <person name="Baker S.E."/>
            <person name="Barry K."/>
            <person name="Bills G."/>
            <person name="Bluhm B.H."/>
            <person name="Cannon C."/>
            <person name="Castanera R."/>
            <person name="Culley D.E."/>
            <person name="Daum C."/>
            <person name="Ezra D."/>
            <person name="Gonzalez J.B."/>
            <person name="Henrissat B."/>
            <person name="Kuo A."/>
            <person name="Liang C."/>
            <person name="Lipzen A."/>
            <person name="Lutzoni F."/>
            <person name="Magnuson J."/>
            <person name="Mondo S."/>
            <person name="Nolan M."/>
            <person name="Ohm R."/>
            <person name="Pangilinan J."/>
            <person name="Park H.-J."/>
            <person name="Ramirez L."/>
            <person name="Alfaro M."/>
            <person name="Sun H."/>
            <person name="Tritt A."/>
            <person name="Yoshinaga Y."/>
            <person name="Zwiers L.-H."/>
            <person name="Turgeon B.G."/>
            <person name="Goodwin S.B."/>
            <person name="Spatafora J.W."/>
            <person name="Crous P.W."/>
            <person name="Grigoriev I.V."/>
        </authorList>
    </citation>
    <scope>NUCLEOTIDE SEQUENCE</scope>
    <source>
        <strain evidence="3">P77</strain>
    </source>
</reference>
<dbReference type="AlphaFoldDB" id="A0A6A5K5J8"/>
<feature type="region of interest" description="Disordered" evidence="1">
    <location>
        <begin position="177"/>
        <end position="238"/>
    </location>
</feature>
<name>A0A6A5K5J8_9PLEO</name>
<evidence type="ECO:0000313" key="3">
    <source>
        <dbReference type="EMBL" id="KAF1830067.1"/>
    </source>
</evidence>
<gene>
    <name evidence="3" type="ORF">BDW02DRAFT_583193</name>
</gene>
<feature type="compositionally biased region" description="Basic and acidic residues" evidence="1">
    <location>
        <begin position="199"/>
        <end position="230"/>
    </location>
</feature>
<accession>A0A6A5K5J8</accession>
<evidence type="ECO:0000256" key="1">
    <source>
        <dbReference type="SAM" id="MobiDB-lite"/>
    </source>
</evidence>
<feature type="transmembrane region" description="Helical" evidence="2">
    <location>
        <begin position="6"/>
        <end position="29"/>
    </location>
</feature>
<sequence>MALNAAAIAGIVVTVLALLTICFGTILCLNRRHTNGPKCVDEEQRAHSPELHLPGPIHSAHRKRNPRTFYDWVRAPHNSDRANTNNNALLPDGSPDVEPPRITGIKKCAQEHHTRFPSLENGPGPTITESVPSSRTITSRFNSENYTNLSNISSISVTPTTPATPATPSTAATVLKTVRPSTSGSNRPSSLRQAVMGIGEERKSEEKGAEHAKEKVEANVERKVDGDARPKGYTGAWP</sequence>
<dbReference type="EMBL" id="ML975412">
    <property type="protein sequence ID" value="KAF1830067.1"/>
    <property type="molecule type" value="Genomic_DNA"/>
</dbReference>
<proteinExistence type="predicted"/>